<dbReference type="EMBL" id="BMFC01000006">
    <property type="protein sequence ID" value="GGC08339.1"/>
    <property type="molecule type" value="Genomic_DNA"/>
</dbReference>
<protein>
    <recommendedName>
        <fullName evidence="3">ParB/Sulfiredoxin domain-containing protein</fullName>
    </recommendedName>
</protein>
<evidence type="ECO:0000313" key="2">
    <source>
        <dbReference type="Proteomes" id="UP000645462"/>
    </source>
</evidence>
<name>A0ABQ1KWA9_9RHOB</name>
<keyword evidence="2" id="KW-1185">Reference proteome</keyword>
<reference evidence="2" key="1">
    <citation type="journal article" date="2019" name="Int. J. Syst. Evol. Microbiol.">
        <title>The Global Catalogue of Microorganisms (GCM) 10K type strain sequencing project: providing services to taxonomists for standard genome sequencing and annotation.</title>
        <authorList>
            <consortium name="The Broad Institute Genomics Platform"/>
            <consortium name="The Broad Institute Genome Sequencing Center for Infectious Disease"/>
            <person name="Wu L."/>
            <person name="Ma J."/>
        </authorList>
    </citation>
    <scope>NUCLEOTIDE SEQUENCE [LARGE SCALE GENOMIC DNA]</scope>
    <source>
        <strain evidence="2">CGMCC 1.12478</strain>
    </source>
</reference>
<organism evidence="1 2">
    <name type="scientific">Marivita lacus</name>
    <dbReference type="NCBI Taxonomy" id="1323742"/>
    <lineage>
        <taxon>Bacteria</taxon>
        <taxon>Pseudomonadati</taxon>
        <taxon>Pseudomonadota</taxon>
        <taxon>Alphaproteobacteria</taxon>
        <taxon>Rhodobacterales</taxon>
        <taxon>Roseobacteraceae</taxon>
        <taxon>Marivita</taxon>
    </lineage>
</organism>
<dbReference type="Proteomes" id="UP000645462">
    <property type="component" value="Unassembled WGS sequence"/>
</dbReference>
<gene>
    <name evidence="1" type="ORF">GCM10011363_26340</name>
</gene>
<evidence type="ECO:0008006" key="3">
    <source>
        <dbReference type="Google" id="ProtNLM"/>
    </source>
</evidence>
<evidence type="ECO:0000313" key="1">
    <source>
        <dbReference type="EMBL" id="GGC08339.1"/>
    </source>
</evidence>
<comment type="caution">
    <text evidence="1">The sequence shown here is derived from an EMBL/GenBank/DDBJ whole genome shotgun (WGS) entry which is preliminary data.</text>
</comment>
<proteinExistence type="predicted"/>
<dbReference type="RefSeq" id="WP_188482521.1">
    <property type="nucleotide sequence ID" value="NZ_BMFC01000006.1"/>
</dbReference>
<sequence>MFGMSDAAYPVPKAPFVLLRGALRDALNIVIKGGAAPRAQERIWIDPTRLTRIYTRNPAQTPDYRRRHSAMVLGGDWDTRTEAIDASWKIAACIAHFRDGVPWEETGIYDRMAQMVAKRGAFDSCRNMSDIIARYRQIDALYSDIRDNGFQDRSVRKFGTLRLPEGVYVHIDRHGAPIFGAIGNHRIGIARALGLTRIPAQLGVVHPGAVARNALATLRSIPT</sequence>
<accession>A0ABQ1KWA9</accession>